<dbReference type="InterPro" id="IPR008979">
    <property type="entry name" value="Galactose-bd-like_sf"/>
</dbReference>
<evidence type="ECO:0000256" key="1">
    <source>
        <dbReference type="ARBA" id="ARBA00025788"/>
    </source>
</evidence>
<protein>
    <recommendedName>
        <fullName evidence="2">PITH domain-containing protein</fullName>
    </recommendedName>
</protein>
<proteinExistence type="inferred from homology"/>
<evidence type="ECO:0000259" key="2">
    <source>
        <dbReference type="PROSITE" id="PS51532"/>
    </source>
</evidence>
<accession>F8NHY3</accession>
<dbReference type="PANTHER" id="PTHR12175:SF1">
    <property type="entry name" value="PITH DOMAIN-CONTAINING PROTEIN 1"/>
    <property type="match status" value="1"/>
</dbReference>
<dbReference type="GO" id="GO:0005737">
    <property type="term" value="C:cytoplasm"/>
    <property type="evidence" value="ECO:0007669"/>
    <property type="project" value="UniProtKB-ARBA"/>
</dbReference>
<sequence length="209" mass="22732">MSDSDYGSNSVAPDLAGGDAGNIFGLINRDNVHGLNLVVPEDAKEIIKPWNERDDTMKFADSGVDDQMIIHVPFTQSVRLKSIIVKLGRGEVTPRHLRLYANYPNIVDFADAEVTKPQLDISLLEGETGVVEYPLRVAAFANISSLSLYFSDSVGGDSSRIYYLGFKGETRSDRRDASSKLEIPAANAADAPIVDRLSEKAAGQQTTAR</sequence>
<gene>
    <name evidence="3" type="ORF">SERLADRAFT_457850</name>
</gene>
<dbReference type="AlphaFoldDB" id="F8NHY3"/>
<dbReference type="InterPro" id="IPR037047">
    <property type="entry name" value="PITH_dom_sf"/>
</dbReference>
<dbReference type="GeneID" id="18817594"/>
<dbReference type="PANTHER" id="PTHR12175">
    <property type="entry name" value="AD039 HT014 THIOREDOXIN FAMILY TRP26"/>
    <property type="match status" value="1"/>
</dbReference>
<dbReference type="Gene3D" id="2.60.120.470">
    <property type="entry name" value="PITH domain"/>
    <property type="match status" value="1"/>
</dbReference>
<dbReference type="OrthoDB" id="2635at2759"/>
<organism>
    <name type="scientific">Serpula lacrymans var. lacrymans (strain S7.9)</name>
    <name type="common">Dry rot fungus</name>
    <dbReference type="NCBI Taxonomy" id="578457"/>
    <lineage>
        <taxon>Eukaryota</taxon>
        <taxon>Fungi</taxon>
        <taxon>Dikarya</taxon>
        <taxon>Basidiomycota</taxon>
        <taxon>Agaricomycotina</taxon>
        <taxon>Agaricomycetes</taxon>
        <taxon>Agaricomycetidae</taxon>
        <taxon>Boletales</taxon>
        <taxon>Coniophorineae</taxon>
        <taxon>Serpulaceae</taxon>
        <taxon>Serpula</taxon>
    </lineage>
</organism>
<dbReference type="PROSITE" id="PS51532">
    <property type="entry name" value="PITH"/>
    <property type="match status" value="1"/>
</dbReference>
<dbReference type="RefSeq" id="XP_007313948.1">
    <property type="nucleotide sequence ID" value="XM_007313886.1"/>
</dbReference>
<feature type="domain" description="PITH" evidence="2">
    <location>
        <begin position="12"/>
        <end position="186"/>
    </location>
</feature>
<dbReference type="InterPro" id="IPR010400">
    <property type="entry name" value="PITH_dom"/>
</dbReference>
<dbReference type="HOGENOM" id="CLU_072377_2_1_1"/>
<dbReference type="InterPro" id="IPR045099">
    <property type="entry name" value="PITH1-like"/>
</dbReference>
<dbReference type="Proteomes" id="UP000008064">
    <property type="component" value="Unassembled WGS sequence"/>
</dbReference>
<dbReference type="EMBL" id="GL945429">
    <property type="protein sequence ID" value="EGO29706.1"/>
    <property type="molecule type" value="Genomic_DNA"/>
</dbReference>
<dbReference type="GO" id="GO:0005634">
    <property type="term" value="C:nucleus"/>
    <property type="evidence" value="ECO:0007669"/>
    <property type="project" value="TreeGrafter"/>
</dbReference>
<dbReference type="KEGG" id="sla:SERLADRAFT_457850"/>
<name>F8NHY3_SERL9</name>
<evidence type="ECO:0000313" key="3">
    <source>
        <dbReference type="EMBL" id="EGO29706.1"/>
    </source>
</evidence>
<reference evidence="3" key="1">
    <citation type="submission" date="2011-04" db="EMBL/GenBank/DDBJ databases">
        <title>Evolution of plant cell wall degrading machinery underlies the functional diversity of forest fungi.</title>
        <authorList>
            <consortium name="US DOE Joint Genome Institute (JGI-PGF)"/>
            <person name="Eastwood D.C."/>
            <person name="Floudas D."/>
            <person name="Binder M."/>
            <person name="Majcherczyk A."/>
            <person name="Schneider P."/>
            <person name="Aerts A."/>
            <person name="Asiegbu F.O."/>
            <person name="Baker S.E."/>
            <person name="Barry K."/>
            <person name="Bendiksby M."/>
            <person name="Blumentritt M."/>
            <person name="Coutinho P.M."/>
            <person name="Cullen D."/>
            <person name="Cullen D."/>
            <person name="Gathman A."/>
            <person name="Goodell B."/>
            <person name="Henrissat B."/>
            <person name="Ihrmark K."/>
            <person name="Kauserud H."/>
            <person name="Kohler A."/>
            <person name="LaButti K."/>
            <person name="Lapidus A."/>
            <person name="Lavin J.L."/>
            <person name="Lee Y.-H."/>
            <person name="Lindquist E."/>
            <person name="Lilly W."/>
            <person name="Lucas S."/>
            <person name="Morin E."/>
            <person name="Murat C."/>
            <person name="Oguiza J.A."/>
            <person name="Park J."/>
            <person name="Pisabarro A.G."/>
            <person name="Riley R."/>
            <person name="Rosling A."/>
            <person name="Salamov A."/>
            <person name="Schmidt O."/>
            <person name="Schmutz J."/>
            <person name="Skrede I."/>
            <person name="Stenlid J."/>
            <person name="Wiebenga A."/>
            <person name="Xie X."/>
            <person name="Kues U."/>
            <person name="Hibbett D.S."/>
            <person name="Hoffmeister D."/>
            <person name="Hogberg N."/>
            <person name="Martin F."/>
            <person name="Grigoriev I.V."/>
            <person name="Watkinson S.C."/>
        </authorList>
    </citation>
    <scope>NUCLEOTIDE SEQUENCE</scope>
    <source>
        <strain evidence="3">S7.9</strain>
    </source>
</reference>
<dbReference type="Pfam" id="PF06201">
    <property type="entry name" value="PITH"/>
    <property type="match status" value="1"/>
</dbReference>
<comment type="similarity">
    <text evidence="1">Belongs to the PITHD1 family.</text>
</comment>
<dbReference type="SUPFAM" id="SSF49785">
    <property type="entry name" value="Galactose-binding domain-like"/>
    <property type="match status" value="1"/>
</dbReference>